<accession>A0ACC0AYM1</accession>
<keyword evidence="2" id="KW-1185">Reference proteome</keyword>
<organism evidence="1 2">
    <name type="scientific">Catharanthus roseus</name>
    <name type="common">Madagascar periwinkle</name>
    <name type="synonym">Vinca rosea</name>
    <dbReference type="NCBI Taxonomy" id="4058"/>
    <lineage>
        <taxon>Eukaryota</taxon>
        <taxon>Viridiplantae</taxon>
        <taxon>Streptophyta</taxon>
        <taxon>Embryophyta</taxon>
        <taxon>Tracheophyta</taxon>
        <taxon>Spermatophyta</taxon>
        <taxon>Magnoliopsida</taxon>
        <taxon>eudicotyledons</taxon>
        <taxon>Gunneridae</taxon>
        <taxon>Pentapetalae</taxon>
        <taxon>asterids</taxon>
        <taxon>lamiids</taxon>
        <taxon>Gentianales</taxon>
        <taxon>Apocynaceae</taxon>
        <taxon>Rauvolfioideae</taxon>
        <taxon>Vinceae</taxon>
        <taxon>Catharanthinae</taxon>
        <taxon>Catharanthus</taxon>
    </lineage>
</organism>
<gene>
    <name evidence="1" type="ORF">M9H77_24557</name>
</gene>
<name>A0ACC0AYM1_CATRO</name>
<evidence type="ECO:0000313" key="1">
    <source>
        <dbReference type="EMBL" id="KAI5665234.1"/>
    </source>
</evidence>
<comment type="caution">
    <text evidence="1">The sequence shown here is derived from an EMBL/GenBank/DDBJ whole genome shotgun (WGS) entry which is preliminary data.</text>
</comment>
<reference evidence="2" key="1">
    <citation type="journal article" date="2023" name="Nat. Plants">
        <title>Single-cell RNA sequencing provides a high-resolution roadmap for understanding the multicellular compartmentation of specialized metabolism.</title>
        <authorList>
            <person name="Sun S."/>
            <person name="Shen X."/>
            <person name="Li Y."/>
            <person name="Li Y."/>
            <person name="Wang S."/>
            <person name="Li R."/>
            <person name="Zhang H."/>
            <person name="Shen G."/>
            <person name="Guo B."/>
            <person name="Wei J."/>
            <person name="Xu J."/>
            <person name="St-Pierre B."/>
            <person name="Chen S."/>
            <person name="Sun C."/>
        </authorList>
    </citation>
    <scope>NUCLEOTIDE SEQUENCE [LARGE SCALE GENOMIC DNA]</scope>
</reference>
<dbReference type="Proteomes" id="UP001060085">
    <property type="component" value="Linkage Group LG05"/>
</dbReference>
<proteinExistence type="predicted"/>
<sequence>MMMMAVAEDDRAIQNSQEHLYRMLEEAMILPFKKLGYPAAMINGTDMVYKNRAGYGKNLRTSMALQLACVSVSTEEEKSLVESRKITSSSTAALKRSKLPNSLPSEENRVGIIECVPFIVFSDPTIRREDEMLRSSAAIVENLKWKRKFLEQSGARCIVMPCHLSHVWHREVSEGCSVTFLNVGDCVSKELKEAKMKPLEAGSNVRIGVLARDATLIANFYGEKLENQGFEVVLPDKPTMEHVVIPAIEALNKRDIEGARNLLRVAIHILLVRAVNTIILASDEFLGLLPSNDPLLKKCIDPMDALARSTVQWAQSIGKAVNIHILSANLYQYRLYF</sequence>
<evidence type="ECO:0000313" key="2">
    <source>
        <dbReference type="Proteomes" id="UP001060085"/>
    </source>
</evidence>
<dbReference type="EMBL" id="CM044705">
    <property type="protein sequence ID" value="KAI5665234.1"/>
    <property type="molecule type" value="Genomic_DNA"/>
</dbReference>
<protein>
    <submittedName>
        <fullName evidence="1">Uncharacterized protein</fullName>
    </submittedName>
</protein>